<feature type="compositionally biased region" description="Low complexity" evidence="8">
    <location>
        <begin position="14"/>
        <end position="31"/>
    </location>
</feature>
<dbReference type="Gene3D" id="1.20.1420.30">
    <property type="entry name" value="NCX, central ion-binding region"/>
    <property type="match status" value="1"/>
</dbReference>
<feature type="transmembrane region" description="Helical" evidence="9">
    <location>
        <begin position="543"/>
        <end position="560"/>
    </location>
</feature>
<organism evidence="12 13">
    <name type="scientific">Anaeramoeba ignava</name>
    <name type="common">Anaerobic marine amoeba</name>
    <dbReference type="NCBI Taxonomy" id="1746090"/>
    <lineage>
        <taxon>Eukaryota</taxon>
        <taxon>Metamonada</taxon>
        <taxon>Anaeramoebidae</taxon>
        <taxon>Anaeramoeba</taxon>
    </lineage>
</organism>
<feature type="transmembrane region" description="Helical" evidence="9">
    <location>
        <begin position="312"/>
        <end position="335"/>
    </location>
</feature>
<dbReference type="GO" id="GO:0006874">
    <property type="term" value="P:intracellular calcium ion homeostasis"/>
    <property type="evidence" value="ECO:0007669"/>
    <property type="project" value="TreeGrafter"/>
</dbReference>
<dbReference type="OMA" id="LVCFVSW"/>
<feature type="domain" description="Sodium/calcium exchanger membrane region" evidence="10">
    <location>
        <begin position="311"/>
        <end position="427"/>
    </location>
</feature>
<evidence type="ECO:0000256" key="1">
    <source>
        <dbReference type="ARBA" id="ARBA00004127"/>
    </source>
</evidence>
<feature type="transmembrane region" description="Helical" evidence="9">
    <location>
        <begin position="572"/>
        <end position="590"/>
    </location>
</feature>
<feature type="transmembrane region" description="Helical" evidence="9">
    <location>
        <begin position="374"/>
        <end position="395"/>
    </location>
</feature>
<dbReference type="EMBL" id="JAPDFW010000136">
    <property type="protein sequence ID" value="KAJ5067012.1"/>
    <property type="molecule type" value="Genomic_DNA"/>
</dbReference>
<feature type="transmembrane region" description="Helical" evidence="9">
    <location>
        <begin position="280"/>
        <end position="300"/>
    </location>
</feature>
<accession>A0A9Q0L628</accession>
<dbReference type="InterPro" id="IPR005185">
    <property type="entry name" value="YccF"/>
</dbReference>
<protein>
    <submittedName>
        <fullName evidence="12">Cation/h exchanger protein</fullName>
    </submittedName>
</protein>
<dbReference type="Pfam" id="PF01699">
    <property type="entry name" value="Na_Ca_ex"/>
    <property type="match status" value="2"/>
</dbReference>
<feature type="domain" description="Inner membrane component" evidence="11">
    <location>
        <begin position="126"/>
        <end position="176"/>
    </location>
</feature>
<feature type="domain" description="Sodium/calcium exchanger membrane region" evidence="10">
    <location>
        <begin position="543"/>
        <end position="690"/>
    </location>
</feature>
<keyword evidence="3" id="KW-0597">Phosphoprotein</keyword>
<dbReference type="PANTHER" id="PTHR31503">
    <property type="entry name" value="VACUOLAR CALCIUM ION TRANSPORTER"/>
    <property type="match status" value="1"/>
</dbReference>
<dbReference type="GO" id="GO:0005774">
    <property type="term" value="C:vacuolar membrane"/>
    <property type="evidence" value="ECO:0007669"/>
    <property type="project" value="UniProtKB-ARBA"/>
</dbReference>
<feature type="transmembrane region" description="Helical" evidence="9">
    <location>
        <begin position="196"/>
        <end position="224"/>
    </location>
</feature>
<feature type="transmembrane region" description="Helical" evidence="9">
    <location>
        <begin position="407"/>
        <end position="429"/>
    </location>
</feature>
<evidence type="ECO:0000256" key="7">
    <source>
        <dbReference type="ARBA" id="ARBA00023136"/>
    </source>
</evidence>
<feature type="transmembrane region" description="Helical" evidence="9">
    <location>
        <begin position="672"/>
        <end position="692"/>
    </location>
</feature>
<evidence type="ECO:0000256" key="2">
    <source>
        <dbReference type="ARBA" id="ARBA00022448"/>
    </source>
</evidence>
<evidence type="ECO:0000256" key="4">
    <source>
        <dbReference type="ARBA" id="ARBA00022692"/>
    </source>
</evidence>
<evidence type="ECO:0000256" key="8">
    <source>
        <dbReference type="SAM" id="MobiDB-lite"/>
    </source>
</evidence>
<keyword evidence="5 9" id="KW-1133">Transmembrane helix</keyword>
<dbReference type="AlphaFoldDB" id="A0A9Q0L628"/>
<evidence type="ECO:0000256" key="9">
    <source>
        <dbReference type="SAM" id="Phobius"/>
    </source>
</evidence>
<feature type="region of interest" description="Disordered" evidence="8">
    <location>
        <begin position="1"/>
        <end position="31"/>
    </location>
</feature>
<evidence type="ECO:0000313" key="12">
    <source>
        <dbReference type="EMBL" id="KAJ5067012.1"/>
    </source>
</evidence>
<feature type="transmembrane region" description="Helical" evidence="9">
    <location>
        <begin position="476"/>
        <end position="496"/>
    </location>
</feature>
<evidence type="ECO:0000259" key="10">
    <source>
        <dbReference type="Pfam" id="PF01699"/>
    </source>
</evidence>
<keyword evidence="13" id="KW-1185">Reference proteome</keyword>
<dbReference type="GO" id="GO:0012505">
    <property type="term" value="C:endomembrane system"/>
    <property type="evidence" value="ECO:0007669"/>
    <property type="project" value="UniProtKB-SubCell"/>
</dbReference>
<feature type="transmembrane region" description="Helical" evidence="9">
    <location>
        <begin position="129"/>
        <end position="153"/>
    </location>
</feature>
<evidence type="ECO:0000313" key="13">
    <source>
        <dbReference type="Proteomes" id="UP001149090"/>
    </source>
</evidence>
<keyword evidence="7 9" id="KW-0472">Membrane</keyword>
<dbReference type="GO" id="GO:0015369">
    <property type="term" value="F:calcium:proton antiporter activity"/>
    <property type="evidence" value="ECO:0007669"/>
    <property type="project" value="TreeGrafter"/>
</dbReference>
<dbReference type="FunFam" id="1.20.1420.30:FF:000014">
    <property type="entry name" value="Cation/H+ exchanger protein 2"/>
    <property type="match status" value="1"/>
</dbReference>
<proteinExistence type="predicted"/>
<evidence type="ECO:0000259" key="11">
    <source>
        <dbReference type="Pfam" id="PF03733"/>
    </source>
</evidence>
<keyword evidence="6" id="KW-0406">Ion transport</keyword>
<sequence>MSDKLDESTPLFGNDNSNNDNNKIGINNDIDVNPENQFLSSSISSNDEHFDENQNEQFELEEHKISRLTLEDRHKQLNMLFGVKPWKSHIQKKDIQTHSAVYKSLLDSPSNVENKGIEKENKLFTFGNILWVILFGWWLSLVYLFTALIMLITIVGRKYSRTSLILAGYIIWPFGKYLEKKQTINEKSTQEKASRIIWLSFPAPLLAISHGACMLINWFIVVFIPMGKVNYALIKVIFQYPELVHVSNAFSSTPNLESKPILLTVRAVNGNYYKYSISGVNIMLINLIPFVIISILFGLLIPEDKPLGNPLFIFFCCLLSTIPCAYFIGLAISSLSAQSTFAVGAVLNASFGSIVELILYFFSVRKHLISLVRSAVTGSLMGTMLLLPGLSMIFSGIKYKEQSFNTIAAGVSSVLLLISVIGGFIPTVYYQTYAKYELKCANCNTLPSGEFDCEGCNYKEHDLDHDTNYTHGAKPLMYVCAVILPIAYFVGLIYTLKTHAHIYDQQYFVNRENERKNRALSGEKTKKGESGHDAPEWSRPKCIIILLIATVIFATVAEILSNKIEPSLKKLGLSEGFVGLTFIALIPNTAEFVNAIQFALQKNIPLSIEIGSSAAVQIALIQIPVLVLFTAVAGGGHVKTSYTLIFSTLDVFSVIFAVIILNYISARGRANYFEGFALVAIYVLFLSAFYFVPESANDSSD</sequence>
<dbReference type="OrthoDB" id="10266022at2759"/>
<feature type="transmembrane region" description="Helical" evidence="9">
    <location>
        <begin position="610"/>
        <end position="632"/>
    </location>
</feature>
<dbReference type="InterPro" id="IPR044880">
    <property type="entry name" value="NCX_ion-bd_dom_sf"/>
</dbReference>
<reference evidence="12" key="1">
    <citation type="submission" date="2022-10" db="EMBL/GenBank/DDBJ databases">
        <title>Novel sulphate-reducing endosymbionts in the free-living metamonad Anaeramoeba.</title>
        <authorList>
            <person name="Jerlstrom-Hultqvist J."/>
            <person name="Cepicka I."/>
            <person name="Gallot-Lavallee L."/>
            <person name="Salas-Leiva D."/>
            <person name="Curtis B.A."/>
            <person name="Zahonova K."/>
            <person name="Pipaliya S."/>
            <person name="Dacks J."/>
            <person name="Roger A.J."/>
        </authorList>
    </citation>
    <scope>NUCLEOTIDE SEQUENCE</scope>
    <source>
        <strain evidence="12">BMAN</strain>
    </source>
</reference>
<comment type="subcellular location">
    <subcellularLocation>
        <location evidence="1">Endomembrane system</location>
        <topology evidence="1">Multi-pass membrane protein</topology>
    </subcellularLocation>
</comment>
<feature type="transmembrane region" description="Helical" evidence="9">
    <location>
        <begin position="644"/>
        <end position="666"/>
    </location>
</feature>
<dbReference type="Pfam" id="PF03733">
    <property type="entry name" value="YccF"/>
    <property type="match status" value="1"/>
</dbReference>
<evidence type="ECO:0000256" key="5">
    <source>
        <dbReference type="ARBA" id="ARBA00022989"/>
    </source>
</evidence>
<dbReference type="PANTHER" id="PTHR31503:SF10">
    <property type="entry name" value="VNX1 PROTEIN"/>
    <property type="match status" value="1"/>
</dbReference>
<keyword evidence="4 9" id="KW-0812">Transmembrane</keyword>
<dbReference type="InterPro" id="IPR004837">
    <property type="entry name" value="NaCa_Exmemb"/>
</dbReference>
<dbReference type="InterPro" id="IPR004713">
    <property type="entry name" value="CaH_exchang"/>
</dbReference>
<keyword evidence="2" id="KW-0813">Transport</keyword>
<feature type="transmembrane region" description="Helical" evidence="9">
    <location>
        <begin position="341"/>
        <end position="362"/>
    </location>
</feature>
<evidence type="ECO:0000256" key="6">
    <source>
        <dbReference type="ARBA" id="ARBA00023065"/>
    </source>
</evidence>
<evidence type="ECO:0000256" key="3">
    <source>
        <dbReference type="ARBA" id="ARBA00022553"/>
    </source>
</evidence>
<comment type="caution">
    <text evidence="12">The sequence shown here is derived from an EMBL/GenBank/DDBJ whole genome shotgun (WGS) entry which is preliminary data.</text>
</comment>
<name>A0A9Q0L628_ANAIG</name>
<dbReference type="Proteomes" id="UP001149090">
    <property type="component" value="Unassembled WGS sequence"/>
</dbReference>
<gene>
    <name evidence="12" type="ORF">M0811_03356</name>
</gene>